<sequence length="514" mass="57039">MDYAIVPPNSRVEVHCLHSLKQVDLKCGIGRFLTMNASSIHLNCSIKCDHKSRSCFLWRGDLVVGRNVFSLKCRGLPGSVYVDRVNEVDRDEWSSESDVLGANKKFKGKMITRKPQNSSLSSSDGPFVENDEETNNKILHNLCTSGKLTEATRLISVMACRNQIPDFPSCISLIRGLVKVDRIDKASKVLEIMVMSGGIPDTITYNMLIGGLCRRGHIKSAISVLDEMSLSGCAPNVISYNTILRSMFDNGKFEQAIGFWKGAAEKGMSSVFDYLHCSHRVSLQALWSSTHGKYEDIAVVICNVFSHGLEPNAVTYNTLLHSLGSRALCKEGMVDEALQLLHLLNGSYCSPGLITYYTVINGLAKKGSMEKAMGLYGQMMENGIIPDDITHYSLIWGFCRADLVEEAVEILREMGKRGHRVRNSAYKMIIHGLCRSKKLDMAIQVLELMISGRSKPDVATYSSILKSVAEGGMAEEAKKLCRKLIEWKVLKEGMFKKSRKPDQNGTGNSVWENA</sequence>
<dbReference type="Proteomes" id="UP001164250">
    <property type="component" value="Chromosome 13"/>
</dbReference>
<protein>
    <submittedName>
        <fullName evidence="1">Uncharacterized protein</fullName>
    </submittedName>
</protein>
<evidence type="ECO:0000313" key="2">
    <source>
        <dbReference type="Proteomes" id="UP001164250"/>
    </source>
</evidence>
<accession>A0ACC0ZZD4</accession>
<evidence type="ECO:0000313" key="1">
    <source>
        <dbReference type="EMBL" id="KAJ0079402.1"/>
    </source>
</evidence>
<gene>
    <name evidence="1" type="ORF">Patl1_23164</name>
</gene>
<organism evidence="1 2">
    <name type="scientific">Pistacia atlantica</name>
    <dbReference type="NCBI Taxonomy" id="434234"/>
    <lineage>
        <taxon>Eukaryota</taxon>
        <taxon>Viridiplantae</taxon>
        <taxon>Streptophyta</taxon>
        <taxon>Embryophyta</taxon>
        <taxon>Tracheophyta</taxon>
        <taxon>Spermatophyta</taxon>
        <taxon>Magnoliopsida</taxon>
        <taxon>eudicotyledons</taxon>
        <taxon>Gunneridae</taxon>
        <taxon>Pentapetalae</taxon>
        <taxon>rosids</taxon>
        <taxon>malvids</taxon>
        <taxon>Sapindales</taxon>
        <taxon>Anacardiaceae</taxon>
        <taxon>Pistacia</taxon>
    </lineage>
</organism>
<dbReference type="EMBL" id="CM047909">
    <property type="protein sequence ID" value="KAJ0079402.1"/>
    <property type="molecule type" value="Genomic_DNA"/>
</dbReference>
<reference evidence="2" key="1">
    <citation type="journal article" date="2023" name="G3 (Bethesda)">
        <title>Genome assembly and association tests identify interacting loci associated with vigor, precocity, and sex in interspecific pistachio rootstocks.</title>
        <authorList>
            <person name="Palmer W."/>
            <person name="Jacygrad E."/>
            <person name="Sagayaradj S."/>
            <person name="Cavanaugh K."/>
            <person name="Han R."/>
            <person name="Bertier L."/>
            <person name="Beede B."/>
            <person name="Kafkas S."/>
            <person name="Golino D."/>
            <person name="Preece J."/>
            <person name="Michelmore R."/>
        </authorList>
    </citation>
    <scope>NUCLEOTIDE SEQUENCE [LARGE SCALE GENOMIC DNA]</scope>
</reference>
<name>A0ACC0ZZD4_9ROSI</name>
<keyword evidence="2" id="KW-1185">Reference proteome</keyword>
<comment type="caution">
    <text evidence="1">The sequence shown here is derived from an EMBL/GenBank/DDBJ whole genome shotgun (WGS) entry which is preliminary data.</text>
</comment>
<proteinExistence type="predicted"/>